<dbReference type="Proteomes" id="UP001174209">
    <property type="component" value="Unassembled WGS sequence"/>
</dbReference>
<evidence type="ECO:0000313" key="2">
    <source>
        <dbReference type="Proteomes" id="UP001174209"/>
    </source>
</evidence>
<name>A0ABT8K5W8_9MICC</name>
<protein>
    <submittedName>
        <fullName evidence="1">Uncharacterized protein</fullName>
    </submittedName>
</protein>
<keyword evidence="2" id="KW-1185">Reference proteome</keyword>
<organism evidence="1 2">
    <name type="scientific">Arthrobacter burdickii</name>
    <dbReference type="NCBI Taxonomy" id="3035920"/>
    <lineage>
        <taxon>Bacteria</taxon>
        <taxon>Bacillati</taxon>
        <taxon>Actinomycetota</taxon>
        <taxon>Actinomycetes</taxon>
        <taxon>Micrococcales</taxon>
        <taxon>Micrococcaceae</taxon>
        <taxon>Arthrobacter</taxon>
    </lineage>
</organism>
<proteinExistence type="predicted"/>
<sequence>MEARCPSCGSALIELGEDQWPAEGPVPAGTLAVFQCEENHRITVGQTQIQA</sequence>
<dbReference type="RefSeq" id="WP_167133955.1">
    <property type="nucleotide sequence ID" value="NZ_JAROCG010000002.1"/>
</dbReference>
<accession>A0ABT8K5W8</accession>
<comment type="caution">
    <text evidence="1">The sequence shown here is derived from an EMBL/GenBank/DDBJ whole genome shotgun (WGS) entry which is preliminary data.</text>
</comment>
<gene>
    <name evidence="1" type="ORF">P5G52_16200</name>
</gene>
<dbReference type="EMBL" id="JAROCG010000002">
    <property type="protein sequence ID" value="MDN4612412.1"/>
    <property type="molecule type" value="Genomic_DNA"/>
</dbReference>
<evidence type="ECO:0000313" key="1">
    <source>
        <dbReference type="EMBL" id="MDN4612412.1"/>
    </source>
</evidence>
<reference evidence="1" key="1">
    <citation type="submission" date="2023-06" db="EMBL/GenBank/DDBJ databases">
        <title>MT1 and MT2 Draft Genomes of Novel Species.</title>
        <authorList>
            <person name="Venkateswaran K."/>
        </authorList>
    </citation>
    <scope>NUCLEOTIDE SEQUENCE</scope>
    <source>
        <strain evidence="1">IIF3SC-B10</strain>
    </source>
</reference>